<evidence type="ECO:0000259" key="10">
    <source>
        <dbReference type="PROSITE" id="PS51123"/>
    </source>
</evidence>
<dbReference type="CDD" id="cd07185">
    <property type="entry name" value="OmpA_C-like"/>
    <property type="match status" value="1"/>
</dbReference>
<dbReference type="Pfam" id="PF00691">
    <property type="entry name" value="OmpA"/>
    <property type="match status" value="1"/>
</dbReference>
<dbReference type="GO" id="GO:0009279">
    <property type="term" value="C:cell outer membrane"/>
    <property type="evidence" value="ECO:0007669"/>
    <property type="project" value="UniProtKB-SubCell"/>
</dbReference>
<sequence length="436" mass="50582">MKRILLFIITLVVIKSGAYSQIDFGNLEEYQLYRPDSTYNVWSVTVGYGPVIYYTDVIDHTIFPQSNLKFGPTVQVARQFGRSWAIEGQFLMADMYGQKYQRYFKGDFREASLNVKAYLNQLIMGGPMRDKWNIYGKLGLGMNFFRSAQFSQIDDLPLFVSDVYTIPSGYPTSYADWDWDNDLLVKGYDRQTFEKTSRQRELVLPIGLGVRYRLNNSFDLGVETSMRNLLADNLDVDMTGADNDSYMYTSFSVTYKIGRRNRRHSSWTYKDFNLDYQRQRARDPMIARLDSLRQQLDHLAASDSVVSDTTTIHSEKVIRRETFTASVFFGFDRSDITQRSHRTIAGVARYMKDNPDVKILIRGYTDDRGSYEYNLGLSERRCQAVVDVLVKDYGIDESRFVVEPKGKEILLSDTRRLAPRGVHLVNRRVDIIQIFE</sequence>
<evidence type="ECO:0000256" key="7">
    <source>
        <dbReference type="ARBA" id="ARBA00023136"/>
    </source>
</evidence>
<evidence type="ECO:0000313" key="11">
    <source>
        <dbReference type="EMBL" id="TCO10466.1"/>
    </source>
</evidence>
<keyword evidence="2" id="KW-0813">Transport</keyword>
<dbReference type="InterPro" id="IPR011250">
    <property type="entry name" value="OMP/PagP_B-barrel"/>
</dbReference>
<keyword evidence="12" id="KW-1185">Reference proteome</keyword>
<dbReference type="InterPro" id="IPR006664">
    <property type="entry name" value="OMP_bac"/>
</dbReference>
<dbReference type="GO" id="GO:0046930">
    <property type="term" value="C:pore complex"/>
    <property type="evidence" value="ECO:0007669"/>
    <property type="project" value="UniProtKB-KW"/>
</dbReference>
<evidence type="ECO:0000256" key="1">
    <source>
        <dbReference type="ARBA" id="ARBA00004571"/>
    </source>
</evidence>
<dbReference type="GO" id="GO:0015288">
    <property type="term" value="F:porin activity"/>
    <property type="evidence" value="ECO:0007669"/>
    <property type="project" value="UniProtKB-KW"/>
</dbReference>
<dbReference type="SUPFAM" id="SSF103088">
    <property type="entry name" value="OmpA-like"/>
    <property type="match status" value="1"/>
</dbReference>
<comment type="subcellular location">
    <subcellularLocation>
        <location evidence="1">Cell outer membrane</location>
        <topology evidence="1">Multi-pass membrane protein</topology>
    </subcellularLocation>
</comment>
<keyword evidence="4" id="KW-0812">Transmembrane</keyword>
<dbReference type="RefSeq" id="WP_132430992.1">
    <property type="nucleotide sequence ID" value="NZ_SLWK01000001.1"/>
</dbReference>
<keyword evidence="3" id="KW-1134">Transmembrane beta strand</keyword>
<name>A0A4R2GQS9_9BACT</name>
<keyword evidence="7 9" id="KW-0472">Membrane</keyword>
<keyword evidence="8" id="KW-0998">Cell outer membrane</keyword>
<dbReference type="InterPro" id="IPR050330">
    <property type="entry name" value="Bact_OuterMem_StrucFunc"/>
</dbReference>
<evidence type="ECO:0000256" key="2">
    <source>
        <dbReference type="ARBA" id="ARBA00022448"/>
    </source>
</evidence>
<keyword evidence="6" id="KW-0626">Porin</keyword>
<dbReference type="SUPFAM" id="SSF56925">
    <property type="entry name" value="OMPA-like"/>
    <property type="match status" value="1"/>
</dbReference>
<gene>
    <name evidence="11" type="ORF">EV194_10196</name>
</gene>
<evidence type="ECO:0000256" key="8">
    <source>
        <dbReference type="ARBA" id="ARBA00023237"/>
    </source>
</evidence>
<dbReference type="InterPro" id="IPR006665">
    <property type="entry name" value="OmpA-like"/>
</dbReference>
<dbReference type="PRINTS" id="PR01021">
    <property type="entry name" value="OMPADOMAIN"/>
</dbReference>
<dbReference type="Proteomes" id="UP000295221">
    <property type="component" value="Unassembled WGS sequence"/>
</dbReference>
<dbReference type="InterPro" id="IPR036737">
    <property type="entry name" value="OmpA-like_sf"/>
</dbReference>
<dbReference type="OrthoDB" id="9805336at2"/>
<evidence type="ECO:0000256" key="6">
    <source>
        <dbReference type="ARBA" id="ARBA00023114"/>
    </source>
</evidence>
<keyword evidence="5" id="KW-0406">Ion transport</keyword>
<dbReference type="PANTHER" id="PTHR30329:SF21">
    <property type="entry name" value="LIPOPROTEIN YIAD-RELATED"/>
    <property type="match status" value="1"/>
</dbReference>
<dbReference type="Gene3D" id="3.30.1330.60">
    <property type="entry name" value="OmpA-like domain"/>
    <property type="match status" value="1"/>
</dbReference>
<evidence type="ECO:0000256" key="3">
    <source>
        <dbReference type="ARBA" id="ARBA00022452"/>
    </source>
</evidence>
<dbReference type="PROSITE" id="PS51123">
    <property type="entry name" value="OMPA_2"/>
    <property type="match status" value="1"/>
</dbReference>
<feature type="domain" description="OmpA-like" evidence="10">
    <location>
        <begin position="316"/>
        <end position="436"/>
    </location>
</feature>
<comment type="caution">
    <text evidence="11">The sequence shown here is derived from an EMBL/GenBank/DDBJ whole genome shotgun (WGS) entry which is preliminary data.</text>
</comment>
<organism evidence="11 12">
    <name type="scientific">Natronoflexus pectinivorans</name>
    <dbReference type="NCBI Taxonomy" id="682526"/>
    <lineage>
        <taxon>Bacteria</taxon>
        <taxon>Pseudomonadati</taxon>
        <taxon>Bacteroidota</taxon>
        <taxon>Bacteroidia</taxon>
        <taxon>Marinilabiliales</taxon>
        <taxon>Marinilabiliaceae</taxon>
        <taxon>Natronoflexus</taxon>
    </lineage>
</organism>
<dbReference type="EMBL" id="SLWK01000001">
    <property type="protein sequence ID" value="TCO10466.1"/>
    <property type="molecule type" value="Genomic_DNA"/>
</dbReference>
<evidence type="ECO:0000256" key="4">
    <source>
        <dbReference type="ARBA" id="ARBA00022692"/>
    </source>
</evidence>
<dbReference type="PANTHER" id="PTHR30329">
    <property type="entry name" value="STATOR ELEMENT OF FLAGELLAR MOTOR COMPLEX"/>
    <property type="match status" value="1"/>
</dbReference>
<evidence type="ECO:0000256" key="9">
    <source>
        <dbReference type="PROSITE-ProRule" id="PRU00473"/>
    </source>
</evidence>
<dbReference type="AlphaFoldDB" id="A0A4R2GQS9"/>
<evidence type="ECO:0000313" key="12">
    <source>
        <dbReference type="Proteomes" id="UP000295221"/>
    </source>
</evidence>
<proteinExistence type="predicted"/>
<accession>A0A4R2GQS9</accession>
<reference evidence="11 12" key="1">
    <citation type="submission" date="2019-03" db="EMBL/GenBank/DDBJ databases">
        <title>Genomic Encyclopedia of Type Strains, Phase IV (KMG-IV): sequencing the most valuable type-strain genomes for metagenomic binning, comparative biology and taxonomic classification.</title>
        <authorList>
            <person name="Goeker M."/>
        </authorList>
    </citation>
    <scope>NUCLEOTIDE SEQUENCE [LARGE SCALE GENOMIC DNA]</scope>
    <source>
        <strain evidence="11 12">DSM 24179</strain>
    </source>
</reference>
<evidence type="ECO:0000256" key="5">
    <source>
        <dbReference type="ARBA" id="ARBA00023065"/>
    </source>
</evidence>
<dbReference type="GO" id="GO:0006811">
    <property type="term" value="P:monoatomic ion transport"/>
    <property type="evidence" value="ECO:0007669"/>
    <property type="project" value="UniProtKB-KW"/>
</dbReference>
<protein>
    <submittedName>
        <fullName evidence="11">OmpA family protein</fullName>
    </submittedName>
</protein>